<name>A0A370TS36_9HELO</name>
<dbReference type="PANTHER" id="PTHR12224">
    <property type="entry name" value="BETA-1,4-MANNOSYL-GLYCOPROTEIN BETA-1,4-N-ACETYLGLUCOSAMINYL-TRANSFERASE"/>
    <property type="match status" value="1"/>
</dbReference>
<proteinExistence type="predicted"/>
<dbReference type="EMBL" id="NPIC01000002">
    <property type="protein sequence ID" value="RDL38313.1"/>
    <property type="molecule type" value="Genomic_DNA"/>
</dbReference>
<dbReference type="Proteomes" id="UP000254866">
    <property type="component" value="Unassembled WGS sequence"/>
</dbReference>
<dbReference type="InterPro" id="IPR006813">
    <property type="entry name" value="Glyco_trans_17"/>
</dbReference>
<dbReference type="PANTHER" id="PTHR12224:SF0">
    <property type="entry name" value="BETA-1,4-MANNOSYL-GLYCOPROTEIN 4-BETA-N-ACETYLGLUCOSAMINYLTRANSFERASE"/>
    <property type="match status" value="1"/>
</dbReference>
<keyword evidence="1" id="KW-0808">Transferase</keyword>
<dbReference type="GO" id="GO:0003830">
    <property type="term" value="F:beta-1,4-mannosylglycoprotein 4-beta-N-acetylglucosaminyltransferase activity"/>
    <property type="evidence" value="ECO:0007669"/>
    <property type="project" value="InterPro"/>
</dbReference>
<accession>A0A370TS36</accession>
<gene>
    <name evidence="1" type="ORF">BP5553_02653</name>
</gene>
<dbReference type="STRING" id="2656787.A0A370TS36"/>
<dbReference type="GeneID" id="43595502"/>
<evidence type="ECO:0000313" key="2">
    <source>
        <dbReference type="Proteomes" id="UP000254866"/>
    </source>
</evidence>
<reference evidence="1 2" key="1">
    <citation type="journal article" date="2018" name="IMA Fungus">
        <title>IMA Genome-F 9: Draft genome sequence of Annulohypoxylon stygium, Aspergillus mulundensis, Berkeleyomyces basicola (syn. Thielaviopsis basicola), Ceratocystis smalleyi, two Cercospora beticola strains, Coleophoma cylindrospora, Fusarium fracticaudum, Phialophora cf. hyalina, and Morchella septimelata.</title>
        <authorList>
            <person name="Wingfield B.D."/>
            <person name="Bills G.F."/>
            <person name="Dong Y."/>
            <person name="Huang W."/>
            <person name="Nel W.J."/>
            <person name="Swalarsk-Parry B.S."/>
            <person name="Vaghefi N."/>
            <person name="Wilken P.M."/>
            <person name="An Z."/>
            <person name="de Beer Z.W."/>
            <person name="De Vos L."/>
            <person name="Chen L."/>
            <person name="Duong T.A."/>
            <person name="Gao Y."/>
            <person name="Hammerbacher A."/>
            <person name="Kikkert J.R."/>
            <person name="Li Y."/>
            <person name="Li H."/>
            <person name="Li K."/>
            <person name="Li Q."/>
            <person name="Liu X."/>
            <person name="Ma X."/>
            <person name="Naidoo K."/>
            <person name="Pethybridge S.J."/>
            <person name="Sun J."/>
            <person name="Steenkamp E.T."/>
            <person name="van der Nest M.A."/>
            <person name="van Wyk S."/>
            <person name="Wingfield M.J."/>
            <person name="Xiong C."/>
            <person name="Yue Q."/>
            <person name="Zhang X."/>
        </authorList>
    </citation>
    <scope>NUCLEOTIDE SEQUENCE [LARGE SCALE GENOMIC DNA]</scope>
    <source>
        <strain evidence="1 2">BP 5553</strain>
    </source>
</reference>
<keyword evidence="2" id="KW-1185">Reference proteome</keyword>
<dbReference type="RefSeq" id="XP_031870969.1">
    <property type="nucleotide sequence ID" value="XM_032011276.1"/>
</dbReference>
<dbReference type="GO" id="GO:0016020">
    <property type="term" value="C:membrane"/>
    <property type="evidence" value="ECO:0007669"/>
    <property type="project" value="InterPro"/>
</dbReference>
<dbReference type="Pfam" id="PF04724">
    <property type="entry name" value="Glyco_transf_17"/>
    <property type="match status" value="1"/>
</dbReference>
<comment type="caution">
    <text evidence="1">The sequence shown here is derived from an EMBL/GenBank/DDBJ whole genome shotgun (WGS) entry which is preliminary data.</text>
</comment>
<organism evidence="1 2">
    <name type="scientific">Venustampulla echinocandica</name>
    <dbReference type="NCBI Taxonomy" id="2656787"/>
    <lineage>
        <taxon>Eukaryota</taxon>
        <taxon>Fungi</taxon>
        <taxon>Dikarya</taxon>
        <taxon>Ascomycota</taxon>
        <taxon>Pezizomycotina</taxon>
        <taxon>Leotiomycetes</taxon>
        <taxon>Helotiales</taxon>
        <taxon>Pleuroascaceae</taxon>
        <taxon>Venustampulla</taxon>
    </lineage>
</organism>
<dbReference type="GO" id="GO:0006044">
    <property type="term" value="P:N-acetylglucosamine metabolic process"/>
    <property type="evidence" value="ECO:0007669"/>
    <property type="project" value="TreeGrafter"/>
</dbReference>
<protein>
    <submittedName>
        <fullName evidence="1">Glycosyl transferase family 17 protein</fullName>
    </submittedName>
</protein>
<evidence type="ECO:0000313" key="1">
    <source>
        <dbReference type="EMBL" id="RDL38313.1"/>
    </source>
</evidence>
<dbReference type="OrthoDB" id="6474464at2759"/>
<dbReference type="AlphaFoldDB" id="A0A370TS36"/>
<sequence>MRRQIPLTSSYRRRWQWLLRAAGNHWKTLLLLLAILWLYTHHSEQKQAHAVTDASFALELSMLVESSKANHALPLQQAQELCALHNFDAYPARSEGRKIYDLFMLNDELDWLEIRLNTMAAYVDYFVIVESDLTFTARPKPLALRDNWPLFDKFHDKIIYHQVEDIPLDATRSWDLEDHQRNAMYTQVIPRLEGERMTRPGDVLIVSDVDEILRPATLTLLRNCDFPKRLTLRSQFYYYGFQWLHRGEQWKHPQATIYDGPERTILPADLRNGEGGSRIAAWWHKADLWNAGWHCSTCFQNISDVLTKLASFSHMSLNREEFRDPARIVDRVRNGLDLWDREGEVYDKIEANEDIPPFLQKSGDRFSYLLDRDGPNAGFLDYGDIQSGP</sequence>